<dbReference type="EMBL" id="CP144751">
    <property type="protein sequence ID" value="WVZ85140.1"/>
    <property type="molecule type" value="Genomic_DNA"/>
</dbReference>
<protein>
    <submittedName>
        <fullName evidence="1">Uncharacterized protein</fullName>
    </submittedName>
</protein>
<gene>
    <name evidence="1" type="ORF">U9M48_032091</name>
</gene>
<accession>A0AAQ3U4D9</accession>
<proteinExistence type="predicted"/>
<evidence type="ECO:0000313" key="2">
    <source>
        <dbReference type="Proteomes" id="UP001341281"/>
    </source>
</evidence>
<sequence>MWGRSACQRGHALGLYCAETVRGDRFMIEATPRVVRVGMLSYLMRGGVTTTQNSYFRFSPMTGQPDVLEGYRDLILPDLRRVRRLAREAVRRRMSMPAYLH</sequence>
<dbReference type="AlphaFoldDB" id="A0AAQ3U4D9"/>
<evidence type="ECO:0000313" key="1">
    <source>
        <dbReference type="EMBL" id="WVZ85140.1"/>
    </source>
</evidence>
<keyword evidence="2" id="KW-1185">Reference proteome</keyword>
<organism evidence="1 2">
    <name type="scientific">Paspalum notatum var. saurae</name>
    <dbReference type="NCBI Taxonomy" id="547442"/>
    <lineage>
        <taxon>Eukaryota</taxon>
        <taxon>Viridiplantae</taxon>
        <taxon>Streptophyta</taxon>
        <taxon>Embryophyta</taxon>
        <taxon>Tracheophyta</taxon>
        <taxon>Spermatophyta</taxon>
        <taxon>Magnoliopsida</taxon>
        <taxon>Liliopsida</taxon>
        <taxon>Poales</taxon>
        <taxon>Poaceae</taxon>
        <taxon>PACMAD clade</taxon>
        <taxon>Panicoideae</taxon>
        <taxon>Andropogonodae</taxon>
        <taxon>Paspaleae</taxon>
        <taxon>Paspalinae</taxon>
        <taxon>Paspalum</taxon>
    </lineage>
</organism>
<dbReference type="Proteomes" id="UP001341281">
    <property type="component" value="Chromosome 07"/>
</dbReference>
<name>A0AAQ3U4D9_PASNO</name>
<reference evidence="1 2" key="1">
    <citation type="submission" date="2024-02" db="EMBL/GenBank/DDBJ databases">
        <title>High-quality chromosome-scale genome assembly of Pensacola bahiagrass (Paspalum notatum Flugge var. saurae).</title>
        <authorList>
            <person name="Vega J.M."/>
            <person name="Podio M."/>
            <person name="Orjuela J."/>
            <person name="Siena L.A."/>
            <person name="Pessino S.C."/>
            <person name="Combes M.C."/>
            <person name="Mariac C."/>
            <person name="Albertini E."/>
            <person name="Pupilli F."/>
            <person name="Ortiz J.P.A."/>
            <person name="Leblanc O."/>
        </authorList>
    </citation>
    <scope>NUCLEOTIDE SEQUENCE [LARGE SCALE GENOMIC DNA]</scope>
    <source>
        <strain evidence="1">R1</strain>
        <tissue evidence="1">Leaf</tissue>
    </source>
</reference>